<comment type="caution">
    <text evidence="2">The sequence shown here is derived from an EMBL/GenBank/DDBJ whole genome shotgun (WGS) entry which is preliminary data.</text>
</comment>
<accession>A0A8H5F0Q7</accession>
<feature type="region of interest" description="Disordered" evidence="1">
    <location>
        <begin position="267"/>
        <end position="295"/>
    </location>
</feature>
<proteinExistence type="predicted"/>
<evidence type="ECO:0000313" key="3">
    <source>
        <dbReference type="Proteomes" id="UP000567179"/>
    </source>
</evidence>
<organism evidence="2 3">
    <name type="scientific">Psilocybe cf. subviscida</name>
    <dbReference type="NCBI Taxonomy" id="2480587"/>
    <lineage>
        <taxon>Eukaryota</taxon>
        <taxon>Fungi</taxon>
        <taxon>Dikarya</taxon>
        <taxon>Basidiomycota</taxon>
        <taxon>Agaricomycotina</taxon>
        <taxon>Agaricomycetes</taxon>
        <taxon>Agaricomycetidae</taxon>
        <taxon>Agaricales</taxon>
        <taxon>Agaricineae</taxon>
        <taxon>Strophariaceae</taxon>
        <taxon>Psilocybe</taxon>
    </lineage>
</organism>
<reference evidence="2 3" key="1">
    <citation type="journal article" date="2020" name="ISME J.">
        <title>Uncovering the hidden diversity of litter-decomposition mechanisms in mushroom-forming fungi.</title>
        <authorList>
            <person name="Floudas D."/>
            <person name="Bentzer J."/>
            <person name="Ahren D."/>
            <person name="Johansson T."/>
            <person name="Persson P."/>
            <person name="Tunlid A."/>
        </authorList>
    </citation>
    <scope>NUCLEOTIDE SEQUENCE [LARGE SCALE GENOMIC DNA]</scope>
    <source>
        <strain evidence="2 3">CBS 101986</strain>
    </source>
</reference>
<sequence>MSITHHSIFLALSPNHPLDSKGISYKTNHLRDMDTSTGSFEYGLSDDGKASDKPVLIRSTSEISDYHTASLGLSNYREDMPDMTVEDGEIESTGRYRSASAKFSNKDLGNNKGSVSGGTSSSTVTDFLEGCLETQEDVHEHSQAFGHGDTSSLKLIHDRPTQNSSVHDHNDEITSDHVVVCGVTAHQQKFPQQPTSTSILTFPTSSQSECDFVARMLSPTTSEGDILRRKAMTHAAWSQPVGSPYVRPPHASHIDRLFNTQLDTQDLIPTRPASPIGGFSTSQHGDAPLHHSSAATHQLSPASLLTHQSGPSGVQTTANACRYAAYQTCSPFGYDTQRSSSDFFTPIPLNLGASSPIEIPETPLSFRGQRRGHSGSLCDSDDLCFKGDEKWAKVPRSLFGVPPPIARETTFSASQDPLSTTFALTLDTEGDSVPSDSDDDTPDEYTATGTPIPRHKCTPNCSQNSWFCPHAPDPKREN</sequence>
<evidence type="ECO:0000256" key="1">
    <source>
        <dbReference type="SAM" id="MobiDB-lite"/>
    </source>
</evidence>
<feature type="region of interest" description="Disordered" evidence="1">
    <location>
        <begin position="427"/>
        <end position="454"/>
    </location>
</feature>
<gene>
    <name evidence="2" type="ORF">D9619_008524</name>
</gene>
<evidence type="ECO:0000313" key="2">
    <source>
        <dbReference type="EMBL" id="KAF5319391.1"/>
    </source>
</evidence>
<dbReference type="EMBL" id="JAACJJ010000029">
    <property type="protein sequence ID" value="KAF5319391.1"/>
    <property type="molecule type" value="Genomic_DNA"/>
</dbReference>
<dbReference type="AlphaFoldDB" id="A0A8H5F0Q7"/>
<keyword evidence="3" id="KW-1185">Reference proteome</keyword>
<name>A0A8H5F0Q7_9AGAR</name>
<dbReference type="Proteomes" id="UP000567179">
    <property type="component" value="Unassembled WGS sequence"/>
</dbReference>
<protein>
    <submittedName>
        <fullName evidence="2">Uncharacterized protein</fullName>
    </submittedName>
</protein>